<dbReference type="InterPro" id="IPR016039">
    <property type="entry name" value="Thiolase-like"/>
</dbReference>
<evidence type="ECO:0000313" key="8">
    <source>
        <dbReference type="EMBL" id="KAJ1731517.1"/>
    </source>
</evidence>
<dbReference type="PROSITE" id="PS00099">
    <property type="entry name" value="THIOLASE_3"/>
    <property type="match status" value="1"/>
</dbReference>
<dbReference type="InterPro" id="IPR002155">
    <property type="entry name" value="Thiolase"/>
</dbReference>
<keyword evidence="9" id="KW-1185">Reference proteome</keyword>
<dbReference type="Pfam" id="PF02803">
    <property type="entry name" value="Thiolase_C"/>
    <property type="match status" value="1"/>
</dbReference>
<sequence length="404" mass="41809">MATQSFIIAAKRTPFGAFGGKLKDLTANELGGIAAKAAIASLPASVQEHLATSTSPRQTVIFGNVLQTSTDAPYLARHVGHRAGLPVTTPATTVNRLCTSGFQAIINAVQEIKSDDADIVVTGGSESMSQAPYALRNVRWGAKFGPEYLKMEDTLVAALTDRYPEAVPMAITAERLAEKYAVTRDDCDSFALQSQQRWAKANAAGVFTSEIAPIDVKVKRAVESMVADEHPRPQTTIEALARLGPVFAKGGVVTAGNASGISDGAAAVLVASEAAVKKHAIAPLARIVSYHIVGVEPGLMGIGPVDAIRGAVEKAGLTLAQMDLIEINEAFAAQVLACARALDIDPARVNQSGGAIALGHPLGASGARIMGHLAHRLRETGGRYAVGSACAGGGQGVAIVIEAH</sequence>
<feature type="domain" description="Thiolase C-terminal" evidence="7">
    <location>
        <begin position="282"/>
        <end position="402"/>
    </location>
</feature>
<dbReference type="PROSITE" id="PS00737">
    <property type="entry name" value="THIOLASE_2"/>
    <property type="match status" value="1"/>
</dbReference>
<dbReference type="PIRSF" id="PIRSF000429">
    <property type="entry name" value="Ac-CoA_Ac_transf"/>
    <property type="match status" value="1"/>
</dbReference>
<evidence type="ECO:0008006" key="10">
    <source>
        <dbReference type="Google" id="ProtNLM"/>
    </source>
</evidence>
<evidence type="ECO:0000256" key="4">
    <source>
        <dbReference type="PIRSR" id="PIRSR000429-1"/>
    </source>
</evidence>
<feature type="active site" description="Proton acceptor" evidence="4">
    <location>
        <position position="390"/>
    </location>
</feature>
<feature type="active site" description="Acyl-thioester intermediate" evidence="4">
    <location>
        <position position="98"/>
    </location>
</feature>
<accession>A0A9W7Y894</accession>
<keyword evidence="2 5" id="KW-0808">Transferase</keyword>
<dbReference type="Gene3D" id="3.40.47.10">
    <property type="match status" value="1"/>
</dbReference>
<evidence type="ECO:0000259" key="7">
    <source>
        <dbReference type="Pfam" id="PF02803"/>
    </source>
</evidence>
<dbReference type="SUPFAM" id="SSF53901">
    <property type="entry name" value="Thiolase-like"/>
    <property type="match status" value="2"/>
</dbReference>
<dbReference type="Proteomes" id="UP001143981">
    <property type="component" value="Unassembled WGS sequence"/>
</dbReference>
<protein>
    <recommendedName>
        <fullName evidence="10">Thiolase</fullName>
    </recommendedName>
</protein>
<dbReference type="FunFam" id="3.40.47.10:FF:000010">
    <property type="entry name" value="Acetyl-CoA acetyltransferase (Thiolase)"/>
    <property type="match status" value="1"/>
</dbReference>
<evidence type="ECO:0000259" key="6">
    <source>
        <dbReference type="Pfam" id="PF00108"/>
    </source>
</evidence>
<proteinExistence type="inferred from homology"/>
<dbReference type="InterPro" id="IPR020616">
    <property type="entry name" value="Thiolase_N"/>
</dbReference>
<dbReference type="GO" id="GO:0006635">
    <property type="term" value="P:fatty acid beta-oxidation"/>
    <property type="evidence" value="ECO:0007669"/>
    <property type="project" value="TreeGrafter"/>
</dbReference>
<comment type="caution">
    <text evidence="8">The sequence shown here is derived from an EMBL/GenBank/DDBJ whole genome shotgun (WGS) entry which is preliminary data.</text>
</comment>
<feature type="active site" description="Proton acceptor" evidence="4">
    <location>
        <position position="360"/>
    </location>
</feature>
<dbReference type="InterPro" id="IPR020617">
    <property type="entry name" value="Thiolase_C"/>
</dbReference>
<evidence type="ECO:0000313" key="9">
    <source>
        <dbReference type="Proteomes" id="UP001143981"/>
    </source>
</evidence>
<evidence type="ECO:0000256" key="1">
    <source>
        <dbReference type="ARBA" id="ARBA00010982"/>
    </source>
</evidence>
<comment type="similarity">
    <text evidence="1 5">Belongs to the thiolase-like superfamily. Thiolase family.</text>
</comment>
<name>A0A9W7Y894_9FUNG</name>
<evidence type="ECO:0000256" key="2">
    <source>
        <dbReference type="ARBA" id="ARBA00022679"/>
    </source>
</evidence>
<dbReference type="EMBL" id="JANBOI010000320">
    <property type="protein sequence ID" value="KAJ1731517.1"/>
    <property type="molecule type" value="Genomic_DNA"/>
</dbReference>
<dbReference type="PANTHER" id="PTHR18919">
    <property type="entry name" value="ACETYL-COA C-ACYLTRANSFERASE"/>
    <property type="match status" value="1"/>
</dbReference>
<gene>
    <name evidence="8" type="ORF">LPJ61_002495</name>
</gene>
<dbReference type="OrthoDB" id="5404651at2759"/>
<dbReference type="Pfam" id="PF00108">
    <property type="entry name" value="Thiolase_N"/>
    <property type="match status" value="1"/>
</dbReference>
<dbReference type="InterPro" id="IPR020610">
    <property type="entry name" value="Thiolase_AS"/>
</dbReference>
<dbReference type="GO" id="GO:0005739">
    <property type="term" value="C:mitochondrion"/>
    <property type="evidence" value="ECO:0007669"/>
    <property type="project" value="TreeGrafter"/>
</dbReference>
<dbReference type="InterPro" id="IPR020613">
    <property type="entry name" value="Thiolase_CS"/>
</dbReference>
<reference evidence="8" key="1">
    <citation type="submission" date="2022-07" db="EMBL/GenBank/DDBJ databases">
        <title>Phylogenomic reconstructions and comparative analyses of Kickxellomycotina fungi.</title>
        <authorList>
            <person name="Reynolds N.K."/>
            <person name="Stajich J.E."/>
            <person name="Barry K."/>
            <person name="Grigoriev I.V."/>
            <person name="Crous P."/>
            <person name="Smith M.E."/>
        </authorList>
    </citation>
    <scope>NUCLEOTIDE SEQUENCE</scope>
    <source>
        <strain evidence="8">BCRC 34381</strain>
    </source>
</reference>
<organism evidence="8 9">
    <name type="scientific">Coemansia biformis</name>
    <dbReference type="NCBI Taxonomy" id="1286918"/>
    <lineage>
        <taxon>Eukaryota</taxon>
        <taxon>Fungi</taxon>
        <taxon>Fungi incertae sedis</taxon>
        <taxon>Zoopagomycota</taxon>
        <taxon>Kickxellomycotina</taxon>
        <taxon>Kickxellomycetes</taxon>
        <taxon>Kickxellales</taxon>
        <taxon>Kickxellaceae</taxon>
        <taxon>Coemansia</taxon>
    </lineage>
</organism>
<dbReference type="NCBIfam" id="TIGR01930">
    <property type="entry name" value="AcCoA-C-Actrans"/>
    <property type="match status" value="1"/>
</dbReference>
<evidence type="ECO:0000256" key="3">
    <source>
        <dbReference type="ARBA" id="ARBA00023315"/>
    </source>
</evidence>
<evidence type="ECO:0000256" key="5">
    <source>
        <dbReference type="RuleBase" id="RU003557"/>
    </source>
</evidence>
<dbReference type="CDD" id="cd00751">
    <property type="entry name" value="thiolase"/>
    <property type="match status" value="1"/>
</dbReference>
<dbReference type="GO" id="GO:0003985">
    <property type="term" value="F:acetyl-CoA C-acetyltransferase activity"/>
    <property type="evidence" value="ECO:0007669"/>
    <property type="project" value="TreeGrafter"/>
</dbReference>
<feature type="domain" description="Thiolase N-terminal" evidence="6">
    <location>
        <begin position="6"/>
        <end position="273"/>
    </location>
</feature>
<dbReference type="AlphaFoldDB" id="A0A9W7Y894"/>
<dbReference type="PANTHER" id="PTHR18919:SF107">
    <property type="entry name" value="ACETYL-COA ACETYLTRANSFERASE, CYTOSOLIC"/>
    <property type="match status" value="1"/>
</dbReference>
<keyword evidence="3 5" id="KW-0012">Acyltransferase</keyword>